<reference evidence="2 3" key="1">
    <citation type="submission" date="2023-08" db="EMBL/GenBank/DDBJ databases">
        <authorList>
            <person name="Palmer J.M."/>
        </authorList>
    </citation>
    <scope>NUCLEOTIDE SEQUENCE [LARGE SCALE GENOMIC DNA]</scope>
    <source>
        <strain evidence="2 3">TWF481</strain>
    </source>
</reference>
<dbReference type="AlphaFoldDB" id="A0AAV9WHE6"/>
<accession>A0AAV9WHE6</accession>
<gene>
    <name evidence="2" type="ORF">TWF481_006283</name>
</gene>
<feature type="domain" description="DUF7770" evidence="1">
    <location>
        <begin position="17"/>
        <end position="182"/>
    </location>
</feature>
<protein>
    <recommendedName>
        <fullName evidence="1">DUF7770 domain-containing protein</fullName>
    </recommendedName>
</protein>
<evidence type="ECO:0000313" key="3">
    <source>
        <dbReference type="Proteomes" id="UP001370758"/>
    </source>
</evidence>
<dbReference type="InterPro" id="IPR056672">
    <property type="entry name" value="DUF7770"/>
</dbReference>
<dbReference type="Proteomes" id="UP001370758">
    <property type="component" value="Unassembled WGS sequence"/>
</dbReference>
<sequence>MASRDTEIIEDLIVRSVRVVVHKTGGSAMGVDVNHWSIYLLLDDCRSVRLNMNYRTIDDWPISYQLPEGADHGEPGEMKVTHHRYNLVDSAITHWDFRCGGEYKVEDYIGLLRRKGRHYYTMAVGGSGCRHWTYIAMLDFENRSFLVKNSAVSLYPYMMNFYTEKNDKIFTTPTRLMPEGKFWSQEDWESKFCRAS</sequence>
<organism evidence="2 3">
    <name type="scientific">Arthrobotrys musiformis</name>
    <dbReference type="NCBI Taxonomy" id="47236"/>
    <lineage>
        <taxon>Eukaryota</taxon>
        <taxon>Fungi</taxon>
        <taxon>Dikarya</taxon>
        <taxon>Ascomycota</taxon>
        <taxon>Pezizomycotina</taxon>
        <taxon>Orbiliomycetes</taxon>
        <taxon>Orbiliales</taxon>
        <taxon>Orbiliaceae</taxon>
        <taxon>Arthrobotrys</taxon>
    </lineage>
</organism>
<proteinExistence type="predicted"/>
<name>A0AAV9WHE6_9PEZI</name>
<comment type="caution">
    <text evidence="2">The sequence shown here is derived from an EMBL/GenBank/DDBJ whole genome shotgun (WGS) entry which is preliminary data.</text>
</comment>
<dbReference type="EMBL" id="JAVHJL010000003">
    <property type="protein sequence ID" value="KAK6507861.1"/>
    <property type="molecule type" value="Genomic_DNA"/>
</dbReference>
<evidence type="ECO:0000259" key="1">
    <source>
        <dbReference type="Pfam" id="PF24968"/>
    </source>
</evidence>
<dbReference type="Pfam" id="PF24968">
    <property type="entry name" value="DUF7770"/>
    <property type="match status" value="1"/>
</dbReference>
<keyword evidence="3" id="KW-1185">Reference proteome</keyword>
<evidence type="ECO:0000313" key="2">
    <source>
        <dbReference type="EMBL" id="KAK6507861.1"/>
    </source>
</evidence>